<dbReference type="EMBL" id="BQKI01000075">
    <property type="protein sequence ID" value="GJN22444.1"/>
    <property type="molecule type" value="Genomic_DNA"/>
</dbReference>
<comment type="subcellular location">
    <subcellularLocation>
        <location evidence="1 6">Nucleus</location>
    </subcellularLocation>
</comment>
<comment type="similarity">
    <text evidence="6">Belongs to the NFYA/HAP2 subunit family.</text>
</comment>
<dbReference type="PRINTS" id="PR00616">
    <property type="entry name" value="CCAATSUBUNTB"/>
</dbReference>
<dbReference type="SMART" id="SM00521">
    <property type="entry name" value="CBF"/>
    <property type="match status" value="1"/>
</dbReference>
<comment type="subunit">
    <text evidence="6">Heterotrimer.</text>
</comment>
<keyword evidence="9" id="KW-1185">Reference proteome</keyword>
<dbReference type="Proteomes" id="UP001054889">
    <property type="component" value="Unassembled WGS sequence"/>
</dbReference>
<dbReference type="GO" id="GO:0005634">
    <property type="term" value="C:nucleus"/>
    <property type="evidence" value="ECO:0007669"/>
    <property type="project" value="UniProtKB-SubCell"/>
</dbReference>
<dbReference type="Gene3D" id="6.10.250.2430">
    <property type="match status" value="1"/>
</dbReference>
<comment type="function">
    <text evidence="6">Component of the sequence-specific heterotrimeric transcription factor (NF-Y) which specifically recognizes a 5'-CCAAT-3' box motif found in the promoters of its target genes.</text>
</comment>
<evidence type="ECO:0000256" key="5">
    <source>
        <dbReference type="ARBA" id="ARBA00023242"/>
    </source>
</evidence>
<dbReference type="AlphaFoldDB" id="A0AAV5EIS5"/>
<proteinExistence type="inferred from homology"/>
<keyword evidence="2 6" id="KW-0805">Transcription regulation</keyword>
<dbReference type="InterPro" id="IPR001289">
    <property type="entry name" value="NFYA"/>
</dbReference>
<gene>
    <name evidence="8" type="primary">gb10004</name>
    <name evidence="8" type="ORF">PR202_gb10004</name>
</gene>
<dbReference type="Pfam" id="PF02045">
    <property type="entry name" value="CBFB_NFYA"/>
    <property type="match status" value="1"/>
</dbReference>
<keyword evidence="4 6" id="KW-0804">Transcription</keyword>
<evidence type="ECO:0000313" key="9">
    <source>
        <dbReference type="Proteomes" id="UP001054889"/>
    </source>
</evidence>
<evidence type="ECO:0000256" key="4">
    <source>
        <dbReference type="ARBA" id="ARBA00023163"/>
    </source>
</evidence>
<sequence length="216" mass="24105">MLLPSSSSSSASKGHHFKTMVDDHMGTTLTFGNKQSLFVSQSIDYSQSIVPISYTHNDSGSGGVWAAYRPRTSTVSHPQIMGGSIAGRVPLPLDLAEDEPIYVNPKQYRGILRRRQLRAKLEAQNKLAKVRKPYLHESRHLHAMKRARGSGGRFLNTKQLQQQQPAMPNKDSTNFSGPFFRSASLSLARPDGPPPPSPARVFRSWRKHQAPYRSSR</sequence>
<evidence type="ECO:0000256" key="6">
    <source>
        <dbReference type="RuleBase" id="RU367155"/>
    </source>
</evidence>
<feature type="compositionally biased region" description="Polar residues" evidence="7">
    <location>
        <begin position="159"/>
        <end position="176"/>
    </location>
</feature>
<protein>
    <recommendedName>
        <fullName evidence="6">Nuclear transcription factor Y subunit</fullName>
    </recommendedName>
</protein>
<feature type="region of interest" description="Disordered" evidence="7">
    <location>
        <begin position="159"/>
        <end position="216"/>
    </location>
</feature>
<evidence type="ECO:0000256" key="3">
    <source>
        <dbReference type="ARBA" id="ARBA00023125"/>
    </source>
</evidence>
<evidence type="ECO:0000256" key="2">
    <source>
        <dbReference type="ARBA" id="ARBA00023015"/>
    </source>
</evidence>
<organism evidence="8 9">
    <name type="scientific">Eleusine coracana subsp. coracana</name>
    <dbReference type="NCBI Taxonomy" id="191504"/>
    <lineage>
        <taxon>Eukaryota</taxon>
        <taxon>Viridiplantae</taxon>
        <taxon>Streptophyta</taxon>
        <taxon>Embryophyta</taxon>
        <taxon>Tracheophyta</taxon>
        <taxon>Spermatophyta</taxon>
        <taxon>Magnoliopsida</taxon>
        <taxon>Liliopsida</taxon>
        <taxon>Poales</taxon>
        <taxon>Poaceae</taxon>
        <taxon>PACMAD clade</taxon>
        <taxon>Chloridoideae</taxon>
        <taxon>Cynodonteae</taxon>
        <taxon>Eleusininae</taxon>
        <taxon>Eleusine</taxon>
    </lineage>
</organism>
<comment type="caution">
    <text evidence="8">The sequence shown here is derived from an EMBL/GenBank/DDBJ whole genome shotgun (WGS) entry which is preliminary data.</text>
</comment>
<evidence type="ECO:0000313" key="8">
    <source>
        <dbReference type="EMBL" id="GJN22444.1"/>
    </source>
</evidence>
<evidence type="ECO:0000256" key="7">
    <source>
        <dbReference type="SAM" id="MobiDB-lite"/>
    </source>
</evidence>
<dbReference type="PANTHER" id="PTHR12632">
    <property type="entry name" value="TRANSCRIPTION FACTOR NF-Y ALPHA-RELATED"/>
    <property type="match status" value="1"/>
</dbReference>
<name>A0AAV5EIS5_ELECO</name>
<dbReference type="GO" id="GO:0003700">
    <property type="term" value="F:DNA-binding transcription factor activity"/>
    <property type="evidence" value="ECO:0007669"/>
    <property type="project" value="UniProtKB-UniRule"/>
</dbReference>
<dbReference type="GO" id="GO:0003677">
    <property type="term" value="F:DNA binding"/>
    <property type="evidence" value="ECO:0007669"/>
    <property type="project" value="UniProtKB-KW"/>
</dbReference>
<keyword evidence="5 6" id="KW-0539">Nucleus</keyword>
<feature type="compositionally biased region" description="Basic residues" evidence="7">
    <location>
        <begin position="203"/>
        <end position="216"/>
    </location>
</feature>
<keyword evidence="3 6" id="KW-0238">DNA-binding</keyword>
<accession>A0AAV5EIS5</accession>
<dbReference type="PROSITE" id="PS51152">
    <property type="entry name" value="NFYA_HAP2_2"/>
    <property type="match status" value="1"/>
</dbReference>
<reference evidence="8" key="2">
    <citation type="submission" date="2021-12" db="EMBL/GenBank/DDBJ databases">
        <title>Resequencing data analysis of finger millet.</title>
        <authorList>
            <person name="Hatakeyama M."/>
            <person name="Aluri S."/>
            <person name="Balachadran M.T."/>
            <person name="Sivarajan S.R."/>
            <person name="Poveda L."/>
            <person name="Shimizu-Inatsugi R."/>
            <person name="Schlapbach R."/>
            <person name="Sreeman S.M."/>
            <person name="Shimizu K.K."/>
        </authorList>
    </citation>
    <scope>NUCLEOTIDE SEQUENCE</scope>
</reference>
<reference evidence="8" key="1">
    <citation type="journal article" date="2018" name="DNA Res.">
        <title>Multiple hybrid de novo genome assembly of finger millet, an orphan allotetraploid crop.</title>
        <authorList>
            <person name="Hatakeyama M."/>
            <person name="Aluri S."/>
            <person name="Balachadran M.T."/>
            <person name="Sivarajan S.R."/>
            <person name="Patrignani A."/>
            <person name="Gruter S."/>
            <person name="Poveda L."/>
            <person name="Shimizu-Inatsugi R."/>
            <person name="Baeten J."/>
            <person name="Francoijs K.J."/>
            <person name="Nataraja K.N."/>
            <person name="Reddy Y.A.N."/>
            <person name="Phadnis S."/>
            <person name="Ravikumar R.L."/>
            <person name="Schlapbach R."/>
            <person name="Sreeman S.M."/>
            <person name="Shimizu K.K."/>
        </authorList>
    </citation>
    <scope>NUCLEOTIDE SEQUENCE</scope>
</reference>
<evidence type="ECO:0000256" key="1">
    <source>
        <dbReference type="ARBA" id="ARBA00004123"/>
    </source>
</evidence>